<dbReference type="PANTHER" id="PTHR11138:SF5">
    <property type="entry name" value="METHIONYL-TRNA FORMYLTRANSFERASE, MITOCHONDRIAL"/>
    <property type="match status" value="1"/>
</dbReference>
<feature type="domain" description="Formyl transferase N-terminal" evidence="6">
    <location>
        <begin position="106"/>
        <end position="207"/>
    </location>
</feature>
<dbReference type="InterPro" id="IPR005793">
    <property type="entry name" value="Formyl_trans_C"/>
</dbReference>
<accession>A0A1A9ZJJ2</accession>
<proteinExistence type="inferred from homology"/>
<dbReference type="GO" id="GO:0004479">
    <property type="term" value="F:methionyl-tRNA formyltransferase activity"/>
    <property type="evidence" value="ECO:0007669"/>
    <property type="project" value="UniProtKB-EC"/>
</dbReference>
<evidence type="ECO:0000256" key="2">
    <source>
        <dbReference type="ARBA" id="ARBA00012261"/>
    </source>
</evidence>
<evidence type="ECO:0000256" key="1">
    <source>
        <dbReference type="ARBA" id="ARBA00010699"/>
    </source>
</evidence>
<dbReference type="EnsemblMetazoa" id="GPAI016843-RA">
    <property type="protein sequence ID" value="GPAI016843-PA"/>
    <property type="gene ID" value="GPAI016843"/>
</dbReference>
<dbReference type="EC" id="2.1.2.9" evidence="2"/>
<dbReference type="PANTHER" id="PTHR11138">
    <property type="entry name" value="METHIONYL-TRNA FORMYLTRANSFERASE"/>
    <property type="match status" value="1"/>
</dbReference>
<organism evidence="8 9">
    <name type="scientific">Glossina pallidipes</name>
    <name type="common">Tsetse fly</name>
    <dbReference type="NCBI Taxonomy" id="7398"/>
    <lineage>
        <taxon>Eukaryota</taxon>
        <taxon>Metazoa</taxon>
        <taxon>Ecdysozoa</taxon>
        <taxon>Arthropoda</taxon>
        <taxon>Hexapoda</taxon>
        <taxon>Insecta</taxon>
        <taxon>Pterygota</taxon>
        <taxon>Neoptera</taxon>
        <taxon>Endopterygota</taxon>
        <taxon>Diptera</taxon>
        <taxon>Brachycera</taxon>
        <taxon>Muscomorpha</taxon>
        <taxon>Hippoboscoidea</taxon>
        <taxon>Glossinidae</taxon>
        <taxon>Glossina</taxon>
    </lineage>
</organism>
<dbReference type="InterPro" id="IPR041711">
    <property type="entry name" value="Met-tRNA-FMT_N"/>
</dbReference>
<dbReference type="Gene3D" id="3.40.50.12230">
    <property type="match status" value="1"/>
</dbReference>
<evidence type="ECO:0000313" key="8">
    <source>
        <dbReference type="EnsemblMetazoa" id="GPAI016843-PA"/>
    </source>
</evidence>
<dbReference type="STRING" id="7398.A0A1A9ZJJ2"/>
<reference evidence="8" key="2">
    <citation type="submission" date="2020-05" db="UniProtKB">
        <authorList>
            <consortium name="EnsemblMetazoa"/>
        </authorList>
    </citation>
    <scope>IDENTIFICATION</scope>
    <source>
        <strain evidence="8">IAEA</strain>
    </source>
</reference>
<dbReference type="InterPro" id="IPR005794">
    <property type="entry name" value="Fmt"/>
</dbReference>
<dbReference type="SUPFAM" id="SSF53328">
    <property type="entry name" value="Formyltransferase"/>
    <property type="match status" value="1"/>
</dbReference>
<dbReference type="GO" id="GO:0005739">
    <property type="term" value="C:mitochondrion"/>
    <property type="evidence" value="ECO:0007669"/>
    <property type="project" value="TreeGrafter"/>
</dbReference>
<dbReference type="SUPFAM" id="SSF50486">
    <property type="entry name" value="FMT C-terminal domain-like"/>
    <property type="match status" value="1"/>
</dbReference>
<dbReference type="InterPro" id="IPR002376">
    <property type="entry name" value="Formyl_transf_N"/>
</dbReference>
<keyword evidence="9" id="KW-1185">Reference proteome</keyword>
<evidence type="ECO:0000259" key="7">
    <source>
        <dbReference type="Pfam" id="PF02911"/>
    </source>
</evidence>
<keyword evidence="5" id="KW-0648">Protein biosynthesis</keyword>
<evidence type="ECO:0000256" key="4">
    <source>
        <dbReference type="ARBA" id="ARBA00022679"/>
    </source>
</evidence>
<reference evidence="9" key="1">
    <citation type="submission" date="2014-03" db="EMBL/GenBank/DDBJ databases">
        <authorList>
            <person name="Aksoy S."/>
            <person name="Warren W."/>
            <person name="Wilson R.K."/>
        </authorList>
    </citation>
    <scope>NUCLEOTIDE SEQUENCE [LARGE SCALE GENOMIC DNA]</scope>
    <source>
        <strain evidence="9">IAEA</strain>
    </source>
</reference>
<name>A0A1A9ZJJ2_GLOPL</name>
<dbReference type="AlphaFoldDB" id="A0A1A9ZJJ2"/>
<evidence type="ECO:0000256" key="5">
    <source>
        <dbReference type="ARBA" id="ARBA00022917"/>
    </source>
</evidence>
<dbReference type="Pfam" id="PF00551">
    <property type="entry name" value="Formyl_trans_N"/>
    <property type="match status" value="1"/>
</dbReference>
<dbReference type="InterPro" id="IPR011034">
    <property type="entry name" value="Formyl_transferase-like_C_sf"/>
</dbReference>
<evidence type="ECO:0000256" key="3">
    <source>
        <dbReference type="ARBA" id="ARBA00014185"/>
    </source>
</evidence>
<feature type="domain" description="Formyl transferase C-terminal" evidence="7">
    <location>
        <begin position="234"/>
        <end position="344"/>
    </location>
</feature>
<protein>
    <recommendedName>
        <fullName evidence="3">Methionyl-tRNA formyltransferase, mitochondrial</fullName>
        <ecNumber evidence="2">2.1.2.9</ecNumber>
    </recommendedName>
</protein>
<dbReference type="Pfam" id="PF02911">
    <property type="entry name" value="Formyl_trans_C"/>
    <property type="match status" value="1"/>
</dbReference>
<dbReference type="Proteomes" id="UP000092445">
    <property type="component" value="Unassembled WGS sequence"/>
</dbReference>
<dbReference type="VEuPathDB" id="VectorBase:GPAI016843"/>
<comment type="similarity">
    <text evidence="1">Belongs to the Fmt family.</text>
</comment>
<evidence type="ECO:0000313" key="9">
    <source>
        <dbReference type="Proteomes" id="UP000092445"/>
    </source>
</evidence>
<dbReference type="CDD" id="cd08646">
    <property type="entry name" value="FMT_core_Met-tRNA-FMT_N"/>
    <property type="match status" value="1"/>
</dbReference>
<dbReference type="InterPro" id="IPR036477">
    <property type="entry name" value="Formyl_transf_N_sf"/>
</dbReference>
<keyword evidence="4" id="KW-0808">Transferase</keyword>
<dbReference type="NCBIfam" id="TIGR00460">
    <property type="entry name" value="fmt"/>
    <property type="match status" value="1"/>
</dbReference>
<sequence length="364" mass="41406">MKTTGRYQLMMFLEILNNFYKYKRKFLSFRNYGIKTNNGEIKLLFFGTDNFSLPTLKILHKNCRGHDLGVVTSFKNPANCVREYAQQHNLLLYKWPVSPGDCRLYDIGVVVSFGHLIPTSVIQAFPLGVINVHASLLPRWRGAAPIIHAIMNGDTETGVSIMRIEPKRFDVGGVFAQCSVPIKPYVLMPELHTQLAEEGAKLLMKVIETYPQSFEKVEVQNEDKVTYGNILAPKITERLTEANWLTMSSLQLYNRYRALYGYKMLNTKFLGKNLNLIDVRLPSSNSTDVISNNFPDYKQPGSFVFSKELKCLLVLCAQRTHIEVHQLRLEGKKTMTAADFNNGFIKKLNGENSTFTCNKSSVLI</sequence>
<evidence type="ECO:0000259" key="6">
    <source>
        <dbReference type="Pfam" id="PF00551"/>
    </source>
</evidence>